<dbReference type="OrthoDB" id="49425at2759"/>
<reference evidence="3" key="1">
    <citation type="submission" date="2020-06" db="EMBL/GenBank/DDBJ databases">
        <authorList>
            <consortium name="Plant Systems Biology data submission"/>
        </authorList>
    </citation>
    <scope>NUCLEOTIDE SEQUENCE</scope>
    <source>
        <strain evidence="3">D6</strain>
    </source>
</reference>
<feature type="compositionally biased region" description="Low complexity" evidence="1">
    <location>
        <begin position="290"/>
        <end position="310"/>
    </location>
</feature>
<sequence>MMIISWINRFALWVLLILFFSPCCCLGQETNTEQPPPPSGKLSVEELEALTDQELELICLERGFELIRDGSEGDLTHDDYVEAARRCLAIEEDMNEILEQNPELAEELLSELDRMKDEKELLEQQVAQQEAERDRLEQEVAEATAKSDKQAPRMWGDGTAYSQYQQQQQSATGPASSTPVSGSGSNSQQSTETAKDSSSSSSSTEEPDMCGNPTTTEVDDKEQQPATDFSLKTFVQEVIAEFEKDARRFTTLIFPVVKPLFSAGNFAWRHLKVLFHGAKEQLKKYKESSSDSSNNKEAQAQATSTTATKT</sequence>
<evidence type="ECO:0000256" key="1">
    <source>
        <dbReference type="SAM" id="MobiDB-lite"/>
    </source>
</evidence>
<dbReference type="Proteomes" id="UP001153069">
    <property type="component" value="Unassembled WGS sequence"/>
</dbReference>
<evidence type="ECO:0000256" key="2">
    <source>
        <dbReference type="SAM" id="SignalP"/>
    </source>
</evidence>
<comment type="caution">
    <text evidence="3">The sequence shown here is derived from an EMBL/GenBank/DDBJ whole genome shotgun (WGS) entry which is preliminary data.</text>
</comment>
<proteinExistence type="predicted"/>
<dbReference type="AlphaFoldDB" id="A0A9N8HKN2"/>
<keyword evidence="2" id="KW-0732">Signal</keyword>
<feature type="compositionally biased region" description="Low complexity" evidence="1">
    <location>
        <begin position="158"/>
        <end position="187"/>
    </location>
</feature>
<feature type="region of interest" description="Disordered" evidence="1">
    <location>
        <begin position="121"/>
        <end position="225"/>
    </location>
</feature>
<evidence type="ECO:0000313" key="3">
    <source>
        <dbReference type="EMBL" id="CAB9516207.1"/>
    </source>
</evidence>
<feature type="signal peptide" evidence="2">
    <location>
        <begin position="1"/>
        <end position="27"/>
    </location>
</feature>
<evidence type="ECO:0000313" key="4">
    <source>
        <dbReference type="Proteomes" id="UP001153069"/>
    </source>
</evidence>
<dbReference type="EMBL" id="CAICTM010000766">
    <property type="protein sequence ID" value="CAB9516207.1"/>
    <property type="molecule type" value="Genomic_DNA"/>
</dbReference>
<keyword evidence="4" id="KW-1185">Reference proteome</keyword>
<gene>
    <name evidence="3" type="ORF">SEMRO_767_G199540.1</name>
</gene>
<organism evidence="3 4">
    <name type="scientific">Seminavis robusta</name>
    <dbReference type="NCBI Taxonomy" id="568900"/>
    <lineage>
        <taxon>Eukaryota</taxon>
        <taxon>Sar</taxon>
        <taxon>Stramenopiles</taxon>
        <taxon>Ochrophyta</taxon>
        <taxon>Bacillariophyta</taxon>
        <taxon>Bacillariophyceae</taxon>
        <taxon>Bacillariophycidae</taxon>
        <taxon>Naviculales</taxon>
        <taxon>Naviculaceae</taxon>
        <taxon>Seminavis</taxon>
    </lineage>
</organism>
<accession>A0A9N8HKN2</accession>
<name>A0A9N8HKN2_9STRA</name>
<feature type="chain" id="PRO_5040417271" evidence="2">
    <location>
        <begin position="28"/>
        <end position="310"/>
    </location>
</feature>
<protein>
    <submittedName>
        <fullName evidence="3">Uncharacterized protein</fullName>
    </submittedName>
</protein>
<feature type="region of interest" description="Disordered" evidence="1">
    <location>
        <begin position="285"/>
        <end position="310"/>
    </location>
</feature>